<proteinExistence type="predicted"/>
<dbReference type="OrthoDB" id="4191440at2759"/>
<feature type="region of interest" description="Disordered" evidence="1">
    <location>
        <begin position="318"/>
        <end position="352"/>
    </location>
</feature>
<keyword evidence="2" id="KW-0812">Transmembrane</keyword>
<evidence type="ECO:0000313" key="3">
    <source>
        <dbReference type="EMBL" id="KAF2680135.1"/>
    </source>
</evidence>
<name>A0A6G1IPR1_9PLEO</name>
<gene>
    <name evidence="3" type="ORF">K458DRAFT_107330</name>
</gene>
<accession>A0A6G1IPR1</accession>
<feature type="transmembrane region" description="Helical" evidence="2">
    <location>
        <begin position="93"/>
        <end position="114"/>
    </location>
</feature>
<keyword evidence="2" id="KW-0472">Membrane</keyword>
<evidence type="ECO:0000313" key="4">
    <source>
        <dbReference type="Proteomes" id="UP000799291"/>
    </source>
</evidence>
<keyword evidence="4" id="KW-1185">Reference proteome</keyword>
<evidence type="ECO:0000256" key="1">
    <source>
        <dbReference type="SAM" id="MobiDB-lite"/>
    </source>
</evidence>
<evidence type="ECO:0008006" key="5">
    <source>
        <dbReference type="Google" id="ProtNLM"/>
    </source>
</evidence>
<dbReference type="Proteomes" id="UP000799291">
    <property type="component" value="Unassembled WGS sequence"/>
</dbReference>
<dbReference type="AlphaFoldDB" id="A0A6G1IPR1"/>
<dbReference type="EMBL" id="MU005598">
    <property type="protein sequence ID" value="KAF2680135.1"/>
    <property type="molecule type" value="Genomic_DNA"/>
</dbReference>
<reference evidence="3" key="1">
    <citation type="journal article" date="2020" name="Stud. Mycol.">
        <title>101 Dothideomycetes genomes: a test case for predicting lifestyles and emergence of pathogens.</title>
        <authorList>
            <person name="Haridas S."/>
            <person name="Albert R."/>
            <person name="Binder M."/>
            <person name="Bloem J."/>
            <person name="Labutti K."/>
            <person name="Salamov A."/>
            <person name="Andreopoulos B."/>
            <person name="Baker S."/>
            <person name="Barry K."/>
            <person name="Bills G."/>
            <person name="Bluhm B."/>
            <person name="Cannon C."/>
            <person name="Castanera R."/>
            <person name="Culley D."/>
            <person name="Daum C."/>
            <person name="Ezra D."/>
            <person name="Gonzalez J."/>
            <person name="Henrissat B."/>
            <person name="Kuo A."/>
            <person name="Liang C."/>
            <person name="Lipzen A."/>
            <person name="Lutzoni F."/>
            <person name="Magnuson J."/>
            <person name="Mondo S."/>
            <person name="Nolan M."/>
            <person name="Ohm R."/>
            <person name="Pangilinan J."/>
            <person name="Park H.-J."/>
            <person name="Ramirez L."/>
            <person name="Alfaro M."/>
            <person name="Sun H."/>
            <person name="Tritt A."/>
            <person name="Yoshinaga Y."/>
            <person name="Zwiers L.-H."/>
            <person name="Turgeon B."/>
            <person name="Goodwin S."/>
            <person name="Spatafora J."/>
            <person name="Crous P."/>
            <person name="Grigoriev I."/>
        </authorList>
    </citation>
    <scope>NUCLEOTIDE SEQUENCE</scope>
    <source>
        <strain evidence="3">CBS 122367</strain>
    </source>
</reference>
<keyword evidence="2" id="KW-1133">Transmembrane helix</keyword>
<sequence length="435" mass="50374">MAFLVGFLPNHYIACNGNKAMTWQVVDGHDSLFQAISSLEVDNGDAKKICKALVGNWTLGVMVATIQFLVAYVGIFSDENPFSLLNAYRPAYWLLYLFIIYPILWTRDVVLPFCRIHFSRSKKSLYRLRKTTDFELPEITQYQAPDRQFDMPKTKLMDVLFIEHILLDVVDNMHYEDVVNLSLACRAVREAVFPRNDLTMRIPKLKETCCQRGTRRACLYCNKIICFWCARRPHLPALPGRRHTTACMPYCRTCYFTSFSQHPSGYKRPCPGHNDKVPDQQQELCPTCAQKWSPKMKICRERRFAQLARDIAFGRVPLDPPIPKTQSSDVDASGTATASDAADMSGEERERDIENMVQRDKPIDGRHCGKCKIELGSGMRWWVCGICRGECRDSIHPAFVKRREMWDVDVEKAEDKDVLGEKERRGPWWRRWLRK</sequence>
<organism evidence="3 4">
    <name type="scientific">Lentithecium fluviatile CBS 122367</name>
    <dbReference type="NCBI Taxonomy" id="1168545"/>
    <lineage>
        <taxon>Eukaryota</taxon>
        <taxon>Fungi</taxon>
        <taxon>Dikarya</taxon>
        <taxon>Ascomycota</taxon>
        <taxon>Pezizomycotina</taxon>
        <taxon>Dothideomycetes</taxon>
        <taxon>Pleosporomycetidae</taxon>
        <taxon>Pleosporales</taxon>
        <taxon>Massarineae</taxon>
        <taxon>Lentitheciaceae</taxon>
        <taxon>Lentithecium</taxon>
    </lineage>
</organism>
<feature type="compositionally biased region" description="Low complexity" evidence="1">
    <location>
        <begin position="327"/>
        <end position="344"/>
    </location>
</feature>
<feature type="transmembrane region" description="Helical" evidence="2">
    <location>
        <begin position="53"/>
        <end position="73"/>
    </location>
</feature>
<evidence type="ECO:0000256" key="2">
    <source>
        <dbReference type="SAM" id="Phobius"/>
    </source>
</evidence>
<protein>
    <recommendedName>
        <fullName evidence="5">F-box domain-containing protein</fullName>
    </recommendedName>
</protein>